<dbReference type="Pfam" id="PF00001">
    <property type="entry name" value="7tm_1"/>
    <property type="match status" value="1"/>
</dbReference>
<dbReference type="ExpressionAtlas" id="F7BWP4">
    <property type="expression patterns" value="baseline and differential"/>
</dbReference>
<evidence type="ECO:0000256" key="5">
    <source>
        <dbReference type="ARBA" id="ARBA00022925"/>
    </source>
</evidence>
<dbReference type="Bgee" id="ENSXETG00000017493">
    <property type="expression patterns" value="Expressed in brain and 2 other cell types or tissues"/>
</dbReference>
<dbReference type="Xenbase" id="XB-GENE-1018915">
    <property type="gene designation" value="tmtops"/>
</dbReference>
<feature type="transmembrane region" description="Helical" evidence="15">
    <location>
        <begin position="209"/>
        <end position="235"/>
    </location>
</feature>
<dbReference type="Ensembl" id="ENSXETT00000038000">
    <property type="protein sequence ID" value="ENSXETP00000038000"/>
    <property type="gene ID" value="ENSXETG00000017493"/>
</dbReference>
<sequence length="393" mass="44612">MGRKKRQKIDAMLLALNLQNESFLLNLSHGETRDSLPPATGLSRTAHSVVAVCLGCILVLGSLYNSFVLLIFVKFTAIRTPINMILLNISVSDLLVCIFGTPFSFVSSVSGGWLLGQQGCKWYGFCNSLFGLVSMISLSMLSYERYLTVLKCTKADMTDYKKSWLCIIVSWLYSLCWTLPPLIGWSSYGLESSGTTCSVVWHSKSSNNISYIVCLFLFCLVLPLFIMIFCYGHIVRVIRGQVCRINMTTAQKREHRLLFMVVCMVTCYLLCWMPYGLVSLMTAFGKPGMITPTVSIIPSILAKSSTFINPLIYIFMNKQFYRCFIALIKCESGPHHNENISTSRQSREMRLETRCKVQSSIFYTHKARRTKDTTSSPEMQRKLTLTVHYRDDR</sequence>
<evidence type="ECO:0000256" key="4">
    <source>
        <dbReference type="ARBA" id="ARBA00022692"/>
    </source>
</evidence>
<evidence type="ECO:0000256" key="8">
    <source>
        <dbReference type="ARBA" id="ARBA00023040"/>
    </source>
</evidence>
<evidence type="ECO:0000256" key="11">
    <source>
        <dbReference type="ARBA" id="ARBA00023170"/>
    </source>
</evidence>
<keyword evidence="4 14" id="KW-0812">Transmembrane</keyword>
<dbReference type="PANTHER" id="PTHR24240">
    <property type="entry name" value="OPSIN"/>
    <property type="match status" value="1"/>
</dbReference>
<keyword evidence="11 14" id="KW-0675">Receptor</keyword>
<dbReference type="SUPFAM" id="SSF81321">
    <property type="entry name" value="Family A G protein-coupled receptor-like"/>
    <property type="match status" value="1"/>
</dbReference>
<dbReference type="PRINTS" id="PR01244">
    <property type="entry name" value="PEROPSIN"/>
</dbReference>
<dbReference type="GO" id="GO:0009881">
    <property type="term" value="F:photoreceptor activity"/>
    <property type="evidence" value="ECO:0007669"/>
    <property type="project" value="UniProtKB-KW"/>
</dbReference>
<gene>
    <name evidence="17" type="primary">tmtops</name>
</gene>
<dbReference type="PROSITE" id="PS50262">
    <property type="entry name" value="G_PROTEIN_RECEP_F1_2"/>
    <property type="match status" value="1"/>
</dbReference>
<evidence type="ECO:0000256" key="10">
    <source>
        <dbReference type="ARBA" id="ARBA00023157"/>
    </source>
</evidence>
<dbReference type="InterPro" id="IPR002962">
    <property type="entry name" value="Peropsin"/>
</dbReference>
<dbReference type="PROSITE" id="PS00237">
    <property type="entry name" value="G_PROTEIN_RECEP_F1_1"/>
    <property type="match status" value="1"/>
</dbReference>
<dbReference type="GO" id="GO:0007602">
    <property type="term" value="P:phototransduction"/>
    <property type="evidence" value="ECO:0007669"/>
    <property type="project" value="UniProtKB-KW"/>
</dbReference>
<keyword evidence="8 14" id="KW-0297">G-protein coupled receptor</keyword>
<keyword evidence="7" id="KW-0157">Chromophore</keyword>
<evidence type="ECO:0000256" key="1">
    <source>
        <dbReference type="ARBA" id="ARBA00004141"/>
    </source>
</evidence>
<dbReference type="PROSITE" id="PS00238">
    <property type="entry name" value="OPSIN"/>
    <property type="match status" value="1"/>
</dbReference>
<feature type="transmembrane region" description="Helical" evidence="15">
    <location>
        <begin position="295"/>
        <end position="315"/>
    </location>
</feature>
<evidence type="ECO:0000256" key="2">
    <source>
        <dbReference type="ARBA" id="ARBA00022543"/>
    </source>
</evidence>
<keyword evidence="2" id="KW-0600">Photoreceptor protein</keyword>
<proteinExistence type="inferred from homology"/>
<name>F7BWP4_XENTR</name>
<dbReference type="HOGENOM" id="CLU_009579_3_0_1"/>
<dbReference type="InterPro" id="IPR000276">
    <property type="entry name" value="GPCR_Rhodpsn"/>
</dbReference>
<dbReference type="GO" id="GO:0007601">
    <property type="term" value="P:visual perception"/>
    <property type="evidence" value="ECO:0007669"/>
    <property type="project" value="InterPro"/>
</dbReference>
<reference evidence="17" key="1">
    <citation type="journal article" date="2010" name="Science">
        <title>The genome of the Western clawed frog Xenopus tropicalis.</title>
        <authorList>
            <person name="Hellsten U."/>
            <person name="Harland R.M."/>
            <person name="Gilchrist M.J."/>
            <person name="Hendrix D."/>
            <person name="Jurka J."/>
            <person name="Kapitonov V."/>
            <person name="Ovcharenko I."/>
            <person name="Putnam N.H."/>
            <person name="Shu S."/>
            <person name="Taher L."/>
            <person name="Blitz I.L."/>
            <person name="Blumberg B."/>
            <person name="Dichmann D.S."/>
            <person name="Dubchak I."/>
            <person name="Amaya E."/>
            <person name="Detter J.C."/>
            <person name="Fletcher R."/>
            <person name="Gerhard D.S."/>
            <person name="Goodstein D."/>
            <person name="Graves T."/>
            <person name="Grigoriev I.V."/>
            <person name="Grimwood J."/>
            <person name="Kawashima T."/>
            <person name="Lindquist E."/>
            <person name="Lucas S.M."/>
            <person name="Mead P.E."/>
            <person name="Mitros T."/>
            <person name="Ogino H."/>
            <person name="Ohta Y."/>
            <person name="Poliakov A.V."/>
            <person name="Pollet N."/>
            <person name="Robert J."/>
            <person name="Salamov A."/>
            <person name="Sater A.K."/>
            <person name="Schmutz J."/>
            <person name="Terry A."/>
            <person name="Vize P.D."/>
            <person name="Warren W.C."/>
            <person name="Wells D."/>
            <person name="Wills A."/>
            <person name="Wilson R.K."/>
            <person name="Zimmerman L.B."/>
            <person name="Zorn A.M."/>
            <person name="Grainger R."/>
            <person name="Grammer T."/>
            <person name="Khokha M.K."/>
            <person name="Richardson P.M."/>
            <person name="Rokhsar D.S."/>
        </authorList>
    </citation>
    <scope>NUCLEOTIDE SEQUENCE [LARGE SCALE GENOMIC DNA]</scope>
    <source>
        <strain evidence="17">Nigerian</strain>
    </source>
</reference>
<protein>
    <submittedName>
        <fullName evidence="17">Multiple tissue opsin</fullName>
    </submittedName>
</protein>
<feature type="domain" description="G-protein coupled receptors family 1 profile" evidence="16">
    <location>
        <begin position="64"/>
        <end position="313"/>
    </location>
</feature>
<feature type="transmembrane region" description="Helical" evidence="15">
    <location>
        <begin position="256"/>
        <end position="275"/>
    </location>
</feature>
<evidence type="ECO:0000256" key="3">
    <source>
        <dbReference type="ARBA" id="ARBA00022606"/>
    </source>
</evidence>
<evidence type="ECO:0000256" key="12">
    <source>
        <dbReference type="ARBA" id="ARBA00023180"/>
    </source>
</evidence>
<accession>A0A0P0YPZ8</accession>
<keyword evidence="10" id="KW-1015">Disulfide bond</keyword>
<evidence type="ECO:0000313" key="17">
    <source>
        <dbReference type="Ensembl" id="ENSXETP00000038000"/>
    </source>
</evidence>
<evidence type="ECO:0000259" key="16">
    <source>
        <dbReference type="PROSITE" id="PS50262"/>
    </source>
</evidence>
<comment type="subcellular location">
    <subcellularLocation>
        <location evidence="1">Membrane</location>
        <topology evidence="1">Multi-pass membrane protein</topology>
    </subcellularLocation>
</comment>
<evidence type="ECO:0000256" key="7">
    <source>
        <dbReference type="ARBA" id="ARBA00022991"/>
    </source>
</evidence>
<dbReference type="GO" id="GO:0004930">
    <property type="term" value="F:G protein-coupled receptor activity"/>
    <property type="evidence" value="ECO:0007669"/>
    <property type="project" value="UniProtKB-KW"/>
</dbReference>
<evidence type="ECO:0000256" key="14">
    <source>
        <dbReference type="RuleBase" id="RU000688"/>
    </source>
</evidence>
<keyword evidence="9 15" id="KW-0472">Membrane</keyword>
<evidence type="ECO:0000256" key="13">
    <source>
        <dbReference type="ARBA" id="ARBA00023224"/>
    </source>
</evidence>
<evidence type="ECO:0000256" key="9">
    <source>
        <dbReference type="ARBA" id="ARBA00023136"/>
    </source>
</evidence>
<dbReference type="eggNOG" id="KOG3656">
    <property type="taxonomic scope" value="Eukaryota"/>
</dbReference>
<feature type="transmembrane region" description="Helical" evidence="15">
    <location>
        <begin position="122"/>
        <end position="143"/>
    </location>
</feature>
<accession>F7BWP4</accession>
<dbReference type="GO" id="GO:0016020">
    <property type="term" value="C:membrane"/>
    <property type="evidence" value="ECO:0007669"/>
    <property type="project" value="UniProtKB-SubCell"/>
</dbReference>
<evidence type="ECO:0000256" key="15">
    <source>
        <dbReference type="SAM" id="Phobius"/>
    </source>
</evidence>
<feature type="transmembrane region" description="Helical" evidence="15">
    <location>
        <begin position="94"/>
        <end position="116"/>
    </location>
</feature>
<dbReference type="FunFam" id="1.20.1070.10:FF:000197">
    <property type="entry name" value="Teleost multiple tissue opsin 2b"/>
    <property type="match status" value="1"/>
</dbReference>
<dbReference type="PRINTS" id="PR00237">
    <property type="entry name" value="GPCRRHODOPSN"/>
</dbReference>
<dbReference type="Gene3D" id="1.20.1070.10">
    <property type="entry name" value="Rhodopsin 7-helix transmembrane proteins"/>
    <property type="match status" value="1"/>
</dbReference>
<feature type="transmembrane region" description="Helical" evidence="15">
    <location>
        <begin position="49"/>
        <end position="73"/>
    </location>
</feature>
<comment type="similarity">
    <text evidence="14">Belongs to the G-protein coupled receptor 1 family.</text>
</comment>
<dbReference type="InterPro" id="IPR017452">
    <property type="entry name" value="GPCR_Rhodpsn_7TM"/>
</dbReference>
<keyword evidence="6 15" id="KW-1133">Transmembrane helix</keyword>
<organism evidence="17">
    <name type="scientific">Xenopus tropicalis</name>
    <name type="common">Western clawed frog</name>
    <name type="synonym">Silurana tropicalis</name>
    <dbReference type="NCBI Taxonomy" id="8364"/>
    <lineage>
        <taxon>Eukaryota</taxon>
        <taxon>Metazoa</taxon>
        <taxon>Chordata</taxon>
        <taxon>Craniata</taxon>
        <taxon>Vertebrata</taxon>
        <taxon>Euteleostomi</taxon>
        <taxon>Amphibia</taxon>
        <taxon>Batrachia</taxon>
        <taxon>Anura</taxon>
        <taxon>Pipoidea</taxon>
        <taxon>Pipidae</taxon>
        <taxon>Xenopodinae</taxon>
        <taxon>Xenopus</taxon>
        <taxon>Silurana</taxon>
    </lineage>
</organism>
<keyword evidence="5" id="KW-0681">Retinal protein</keyword>
<dbReference type="CDD" id="cd15086">
    <property type="entry name" value="7tmA_tmt_opsin"/>
    <property type="match status" value="1"/>
</dbReference>
<feature type="transmembrane region" description="Helical" evidence="15">
    <location>
        <begin position="164"/>
        <end position="183"/>
    </location>
</feature>
<dbReference type="GeneTree" id="ENSGT01150000286935"/>
<evidence type="ECO:0000256" key="6">
    <source>
        <dbReference type="ARBA" id="ARBA00022989"/>
    </source>
</evidence>
<dbReference type="InterPro" id="IPR050125">
    <property type="entry name" value="GPCR_opsins"/>
</dbReference>
<keyword evidence="3" id="KW-0716">Sensory transduction</keyword>
<reference evidence="17" key="2">
    <citation type="submission" date="2011-06" db="UniProtKB">
        <authorList>
            <consortium name="Ensembl"/>
        </authorList>
    </citation>
    <scope>IDENTIFICATION</scope>
</reference>
<keyword evidence="12" id="KW-0325">Glycoprotein</keyword>
<keyword evidence="13 14" id="KW-0807">Transducer</keyword>
<dbReference type="InParanoid" id="F7BWP4"/>
<dbReference type="STRING" id="8364.ENSXETP00000038000"/>
<dbReference type="AlphaFoldDB" id="F7BWP4"/>
<dbReference type="InterPro" id="IPR027430">
    <property type="entry name" value="Retinal_BS"/>
</dbReference>